<dbReference type="InterPro" id="IPR001509">
    <property type="entry name" value="Epimerase_deHydtase"/>
</dbReference>
<dbReference type="Gene3D" id="3.40.50.720">
    <property type="entry name" value="NAD(P)-binding Rossmann-like Domain"/>
    <property type="match status" value="1"/>
</dbReference>
<dbReference type="PRINTS" id="PR01713">
    <property type="entry name" value="NUCEPIMERASE"/>
</dbReference>
<dbReference type="KEGG" id="dtr:RSDT_0707"/>
<sequence length="339" mass="37688">MHVLVTGAAGFIGYHLTLRLLAAGHDVTGIDNLNDYYDVQLKKDRLASIASAPEAGKHFRFVRLDLADNAGLDALFTHENFTYVVNMAAQAGVRYSLQNPAAYISTNLTGFGHLLECCRNHNVAHLIFASSSSVYGLNTQRPYSVRHNTDHPASLYAATKKSNELMAHAYSHLYRLPCTGVRLFTVYGPWGRPDMAPHIFAAAIVRGQELRVFNKGRMCRDFTYIDDAVEALARLVPLIPTPDTDFDTAAPNPAASSAPWRVHNIGNNTSVELNTFISLLEDAFGQKARKTFLPMQPGDLEATFADINDMNERTGFTPKTHLRDGIARFAAWYREYYKS</sequence>
<dbReference type="RefSeq" id="WP_096399731.1">
    <property type="nucleotide sequence ID" value="NZ_AP017368.1"/>
</dbReference>
<dbReference type="InterPro" id="IPR036291">
    <property type="entry name" value="NAD(P)-bd_dom_sf"/>
</dbReference>
<keyword evidence="1" id="KW-0520">NAD</keyword>
<accession>A0A1J1E2W1</accession>
<gene>
    <name evidence="3" type="primary">lspL</name>
    <name evidence="3" type="ORF">RSDT_0707</name>
</gene>
<evidence type="ECO:0000256" key="1">
    <source>
        <dbReference type="ARBA" id="ARBA00023027"/>
    </source>
</evidence>
<dbReference type="AlphaFoldDB" id="A0A1J1E2W1"/>
<evidence type="ECO:0000259" key="2">
    <source>
        <dbReference type="Pfam" id="PF01370"/>
    </source>
</evidence>
<name>A0A1J1E2W1_9BACT</name>
<dbReference type="Pfam" id="PF01370">
    <property type="entry name" value="Epimerase"/>
    <property type="match status" value="1"/>
</dbReference>
<reference evidence="3 4" key="1">
    <citation type="journal article" date="2017" name="ISME J.">
        <title>Genome of 'Ca. Desulfovibrio trichonymphae', an H2-oxidizing bacterium in a tripartite symbiotic system within a protist cell in the termite gut.</title>
        <authorList>
            <person name="Kuwahara H."/>
            <person name="Yuki M."/>
            <person name="Izawa K."/>
            <person name="Ohkuma M."/>
            <person name="Hongoh Y."/>
        </authorList>
    </citation>
    <scope>NUCLEOTIDE SEQUENCE [LARGE SCALE GENOMIC DNA]</scope>
    <source>
        <strain evidence="3 4">Rs-N31</strain>
    </source>
</reference>
<dbReference type="EMBL" id="AP017368">
    <property type="protein sequence ID" value="BAV92219.1"/>
    <property type="molecule type" value="Genomic_DNA"/>
</dbReference>
<proteinExistence type="predicted"/>
<keyword evidence="4" id="KW-1185">Reference proteome</keyword>
<dbReference type="SUPFAM" id="SSF51735">
    <property type="entry name" value="NAD(P)-binding Rossmann-fold domains"/>
    <property type="match status" value="1"/>
</dbReference>
<dbReference type="Proteomes" id="UP000242645">
    <property type="component" value="Chromosome"/>
</dbReference>
<organism evidence="3 4">
    <name type="scientific">Candidatus Desulfovibrio trichonymphae</name>
    <dbReference type="NCBI Taxonomy" id="1725232"/>
    <lineage>
        <taxon>Bacteria</taxon>
        <taxon>Pseudomonadati</taxon>
        <taxon>Thermodesulfobacteriota</taxon>
        <taxon>Desulfovibrionia</taxon>
        <taxon>Desulfovibrionales</taxon>
        <taxon>Desulfovibrionaceae</taxon>
        <taxon>Desulfovibrio</taxon>
    </lineage>
</organism>
<protein>
    <submittedName>
        <fullName evidence="3">Putative UDP-glucuronate 5'-epimerase</fullName>
    </submittedName>
</protein>
<dbReference type="PANTHER" id="PTHR43574">
    <property type="entry name" value="EPIMERASE-RELATED"/>
    <property type="match status" value="1"/>
</dbReference>
<evidence type="ECO:0000313" key="3">
    <source>
        <dbReference type="EMBL" id="BAV92219.1"/>
    </source>
</evidence>
<feature type="domain" description="NAD-dependent epimerase/dehydratase" evidence="2">
    <location>
        <begin position="3"/>
        <end position="235"/>
    </location>
</feature>
<evidence type="ECO:0000313" key="4">
    <source>
        <dbReference type="Proteomes" id="UP000242645"/>
    </source>
</evidence>
<dbReference type="OrthoDB" id="9802815at2"/>